<dbReference type="Proteomes" id="UP001419910">
    <property type="component" value="Unassembled WGS sequence"/>
</dbReference>
<organism evidence="3 4">
    <name type="scientific">Sphingomonas oligophenolica</name>
    <dbReference type="NCBI Taxonomy" id="301154"/>
    <lineage>
        <taxon>Bacteria</taxon>
        <taxon>Pseudomonadati</taxon>
        <taxon>Pseudomonadota</taxon>
        <taxon>Alphaproteobacteria</taxon>
        <taxon>Sphingomonadales</taxon>
        <taxon>Sphingomonadaceae</taxon>
        <taxon>Sphingomonas</taxon>
    </lineage>
</organism>
<evidence type="ECO:0000313" key="3">
    <source>
        <dbReference type="EMBL" id="MEN2789346.1"/>
    </source>
</evidence>
<accession>A0ABU9Y0K4</accession>
<dbReference type="PANTHER" id="PTHR36582:SF2">
    <property type="entry name" value="ANTITOXIN PARD"/>
    <property type="match status" value="1"/>
</dbReference>
<protein>
    <submittedName>
        <fullName evidence="3">Type II toxin-antitoxin system ParD family antitoxin</fullName>
    </submittedName>
</protein>
<dbReference type="CDD" id="cd22231">
    <property type="entry name" value="RHH_NikR_HicB-like"/>
    <property type="match status" value="1"/>
</dbReference>
<evidence type="ECO:0000313" key="4">
    <source>
        <dbReference type="Proteomes" id="UP001419910"/>
    </source>
</evidence>
<comment type="similarity">
    <text evidence="1">Belongs to the ParD antitoxin family.</text>
</comment>
<dbReference type="RefSeq" id="WP_343887352.1">
    <property type="nucleotide sequence ID" value="NZ_BAAAEH010000002.1"/>
</dbReference>
<dbReference type="NCBIfam" id="TIGR02606">
    <property type="entry name" value="antidote_CC2985"/>
    <property type="match status" value="1"/>
</dbReference>
<dbReference type="InterPro" id="IPR010985">
    <property type="entry name" value="Ribbon_hlx_hlx"/>
</dbReference>
<comment type="caution">
    <text evidence="3">The sequence shown here is derived from an EMBL/GenBank/DDBJ whole genome shotgun (WGS) entry which is preliminary data.</text>
</comment>
<gene>
    <name evidence="3" type="ORF">ABC974_06910</name>
</gene>
<dbReference type="SUPFAM" id="SSF47598">
    <property type="entry name" value="Ribbon-helix-helix"/>
    <property type="match status" value="1"/>
</dbReference>
<dbReference type="EMBL" id="JBDIME010000004">
    <property type="protein sequence ID" value="MEN2789346.1"/>
    <property type="molecule type" value="Genomic_DNA"/>
</dbReference>
<dbReference type="InterPro" id="IPR038296">
    <property type="entry name" value="ParD_sf"/>
</dbReference>
<dbReference type="PANTHER" id="PTHR36582">
    <property type="entry name" value="ANTITOXIN PARD"/>
    <property type="match status" value="1"/>
</dbReference>
<dbReference type="InterPro" id="IPR022789">
    <property type="entry name" value="ParD"/>
</dbReference>
<sequence length="109" mass="11502">MAAKMPGPLLISIIGGLTFPPEVAMASSVDLGEKLEAIVGRLVKSGRYNSRSEILREGVRLIDERETRLAALDASIARGLDDAARGRVHDIDSVAATLDARYADAAKAG</sequence>
<dbReference type="Gene3D" id="6.10.10.120">
    <property type="entry name" value="Antitoxin ParD1-like"/>
    <property type="match status" value="1"/>
</dbReference>
<reference evidence="3 4" key="1">
    <citation type="submission" date="2024-05" db="EMBL/GenBank/DDBJ databases">
        <authorList>
            <person name="Liu Q."/>
            <person name="Xin Y.-H."/>
        </authorList>
    </citation>
    <scope>NUCLEOTIDE SEQUENCE [LARGE SCALE GENOMIC DNA]</scope>
    <source>
        <strain evidence="3 4">CGMCC 1.10181</strain>
    </source>
</reference>
<evidence type="ECO:0000256" key="1">
    <source>
        <dbReference type="ARBA" id="ARBA00008580"/>
    </source>
</evidence>
<name>A0ABU9Y0K4_9SPHN</name>
<keyword evidence="2" id="KW-1277">Toxin-antitoxin system</keyword>
<evidence type="ECO:0000256" key="2">
    <source>
        <dbReference type="ARBA" id="ARBA00022649"/>
    </source>
</evidence>
<proteinExistence type="inferred from homology"/>
<keyword evidence="4" id="KW-1185">Reference proteome</keyword>
<dbReference type="Pfam" id="PF03693">
    <property type="entry name" value="ParD_antitoxin"/>
    <property type="match status" value="1"/>
</dbReference>